<protein>
    <submittedName>
        <fullName evidence="2">Uncharacterized protein</fullName>
    </submittedName>
</protein>
<dbReference type="EMBL" id="CP136892">
    <property type="protein sequence ID" value="WOL00783.1"/>
    <property type="molecule type" value="Genomic_DNA"/>
</dbReference>
<evidence type="ECO:0000256" key="1">
    <source>
        <dbReference type="SAM" id="MobiDB-lite"/>
    </source>
</evidence>
<accession>A0AAQ3K2L5</accession>
<evidence type="ECO:0000313" key="3">
    <source>
        <dbReference type="Proteomes" id="UP001327560"/>
    </source>
</evidence>
<feature type="compositionally biased region" description="Acidic residues" evidence="1">
    <location>
        <begin position="33"/>
        <end position="45"/>
    </location>
</feature>
<dbReference type="Proteomes" id="UP001327560">
    <property type="component" value="Chromosome 3"/>
</dbReference>
<dbReference type="AlphaFoldDB" id="A0AAQ3K2L5"/>
<name>A0AAQ3K2L5_9LILI</name>
<feature type="region of interest" description="Disordered" evidence="1">
    <location>
        <begin position="33"/>
        <end position="68"/>
    </location>
</feature>
<proteinExistence type="predicted"/>
<sequence>MYNLKLKSKQIKRNSVLPFDDIHSYDEWITEQGNEDVYEANDESDQQPHVNDLATRPSNETNVDGVDGGEYNVIHDAILEHVENMISNAIVEDVILDVIVDEDEASCDGEEEHDDDEDNDGDDIEDVGGFEF</sequence>
<evidence type="ECO:0000313" key="2">
    <source>
        <dbReference type="EMBL" id="WOL00783.1"/>
    </source>
</evidence>
<keyword evidence="3" id="KW-1185">Reference proteome</keyword>
<gene>
    <name evidence="2" type="ORF">Cni_G09496</name>
</gene>
<reference evidence="2 3" key="1">
    <citation type="submission" date="2023-10" db="EMBL/GenBank/DDBJ databases">
        <title>Chromosome-scale genome assembly provides insights into flower coloration mechanisms of Canna indica.</title>
        <authorList>
            <person name="Li C."/>
        </authorList>
    </citation>
    <scope>NUCLEOTIDE SEQUENCE [LARGE SCALE GENOMIC DNA]</scope>
    <source>
        <tissue evidence="2">Flower</tissue>
    </source>
</reference>
<organism evidence="2 3">
    <name type="scientific">Canna indica</name>
    <name type="common">Indian-shot</name>
    <dbReference type="NCBI Taxonomy" id="4628"/>
    <lineage>
        <taxon>Eukaryota</taxon>
        <taxon>Viridiplantae</taxon>
        <taxon>Streptophyta</taxon>
        <taxon>Embryophyta</taxon>
        <taxon>Tracheophyta</taxon>
        <taxon>Spermatophyta</taxon>
        <taxon>Magnoliopsida</taxon>
        <taxon>Liliopsida</taxon>
        <taxon>Zingiberales</taxon>
        <taxon>Cannaceae</taxon>
        <taxon>Canna</taxon>
    </lineage>
</organism>
<feature type="region of interest" description="Disordered" evidence="1">
    <location>
        <begin position="102"/>
        <end position="132"/>
    </location>
</feature>